<evidence type="ECO:0000313" key="2">
    <source>
        <dbReference type="EMBL" id="CAA9467303.1"/>
    </source>
</evidence>
<feature type="non-terminal residue" evidence="2">
    <location>
        <position position="1"/>
    </location>
</feature>
<feature type="region of interest" description="Disordered" evidence="1">
    <location>
        <begin position="1"/>
        <end position="91"/>
    </location>
</feature>
<gene>
    <name evidence="2" type="ORF">AVDCRST_MAG38-1004</name>
</gene>
<feature type="region of interest" description="Disordered" evidence="1">
    <location>
        <begin position="103"/>
        <end position="127"/>
    </location>
</feature>
<evidence type="ECO:0000256" key="1">
    <source>
        <dbReference type="SAM" id="MobiDB-lite"/>
    </source>
</evidence>
<accession>A0A6J4RFB0</accession>
<reference evidence="2" key="1">
    <citation type="submission" date="2020-02" db="EMBL/GenBank/DDBJ databases">
        <authorList>
            <person name="Meier V. D."/>
        </authorList>
    </citation>
    <scope>NUCLEOTIDE SEQUENCE</scope>
    <source>
        <strain evidence="2">AVDCRST_MAG38</strain>
    </source>
</reference>
<feature type="compositionally biased region" description="Basic and acidic residues" evidence="1">
    <location>
        <begin position="70"/>
        <end position="83"/>
    </location>
</feature>
<feature type="non-terminal residue" evidence="2">
    <location>
        <position position="227"/>
    </location>
</feature>
<protein>
    <submittedName>
        <fullName evidence="2">Uncharacterized protein</fullName>
    </submittedName>
</protein>
<organism evidence="2">
    <name type="scientific">uncultured Solirubrobacteraceae bacterium</name>
    <dbReference type="NCBI Taxonomy" id="1162706"/>
    <lineage>
        <taxon>Bacteria</taxon>
        <taxon>Bacillati</taxon>
        <taxon>Actinomycetota</taxon>
        <taxon>Thermoleophilia</taxon>
        <taxon>Solirubrobacterales</taxon>
        <taxon>Solirubrobacteraceae</taxon>
        <taxon>environmental samples</taxon>
    </lineage>
</organism>
<proteinExistence type="predicted"/>
<sequence>ETVPALRRSRSRRPGGGARLGHPGVRPGPGARPHRVDACAELSRGPVPGGVEDHGLPGQGRYGGQSLPGARERTRGRLVDHPRGAQRRPARVLRGAPRRHRLGRHHRGEAGAQAHRARPVEEPGEAPHGVFRAHGPVPARHQPARPQGTRGGLDGAHLGAGARAGPRQRLLLAGVAQQPAPVALPGDRNADRPAAHRRARALPLPLSHRTAHLHRDDGHLAAAHPQL</sequence>
<dbReference type="EMBL" id="CADCVJ010000058">
    <property type="protein sequence ID" value="CAA9467303.1"/>
    <property type="molecule type" value="Genomic_DNA"/>
</dbReference>
<name>A0A6J4RFB0_9ACTN</name>
<dbReference type="AlphaFoldDB" id="A0A6J4RFB0"/>